<reference evidence="15 16" key="1">
    <citation type="journal article" date="2024" name="ISME J.">
        <title>Tailless and filamentous prophages are predominant in marine Vibrio.</title>
        <authorList>
            <person name="Steensen K."/>
            <person name="Seneca J."/>
            <person name="Bartlau N."/>
            <person name="Yu X.A."/>
            <person name="Hussain F.A."/>
            <person name="Polz M.F."/>
        </authorList>
    </citation>
    <scope>NUCLEOTIDE SEQUENCE [LARGE SCALE GENOMIC DNA]</scope>
    <source>
        <strain evidence="15 16">10N.239.312.F12</strain>
    </source>
</reference>
<evidence type="ECO:0000256" key="2">
    <source>
        <dbReference type="ARBA" id="ARBA00000711"/>
    </source>
</evidence>
<keyword evidence="8 14" id="KW-0169">Cobalamin biosynthesis</keyword>
<sequence length="197" mass="21779">MTTNNQAYQSHRHLVLGGARSGKSSFAEQQALCAIEACSNGRLHYIATATYLDDEMRERIAHHKDRRGEEWIEHEVPVELAVKLQSFNQDDVVLIDCLTLWLNNIIFELGDEATNEQVEAVVEALVRSVEQSPAHIIMVSNEVGLGVVPLGKVSRLFVDNAGRMNQALARVVERVTLIAAGLPLNLKPSNHSFDAQG</sequence>
<keyword evidence="16" id="KW-1185">Reference proteome</keyword>
<gene>
    <name evidence="15" type="primary">cobU</name>
    <name evidence="15" type="ORF">AB6D66_17145</name>
</gene>
<evidence type="ECO:0000313" key="15">
    <source>
        <dbReference type="EMBL" id="MEZ8722803.1"/>
    </source>
</evidence>
<organism evidence="15 16">
    <name type="scientific">Vibrio pomeroyi</name>
    <dbReference type="NCBI Taxonomy" id="198832"/>
    <lineage>
        <taxon>Bacteria</taxon>
        <taxon>Pseudomonadati</taxon>
        <taxon>Pseudomonadota</taxon>
        <taxon>Gammaproteobacteria</taxon>
        <taxon>Vibrionales</taxon>
        <taxon>Vibrionaceae</taxon>
        <taxon>Vibrio</taxon>
    </lineage>
</organism>
<comment type="caution">
    <text evidence="15">The sequence shown here is derived from an EMBL/GenBank/DDBJ whole genome shotgun (WGS) entry which is preliminary data.</text>
</comment>
<dbReference type="GO" id="GO:0043752">
    <property type="term" value="F:adenosylcobinamide kinase activity"/>
    <property type="evidence" value="ECO:0007669"/>
    <property type="project" value="UniProtKB-EC"/>
</dbReference>
<comment type="catalytic activity">
    <reaction evidence="3">
        <text>adenosylcob(III)inamide + GTP = adenosylcob(III)inamide phosphate + GDP + H(+)</text>
        <dbReference type="Rhea" id="RHEA:15765"/>
        <dbReference type="ChEBI" id="CHEBI:2480"/>
        <dbReference type="ChEBI" id="CHEBI:15378"/>
        <dbReference type="ChEBI" id="CHEBI:37565"/>
        <dbReference type="ChEBI" id="CHEBI:58189"/>
        <dbReference type="ChEBI" id="CHEBI:58502"/>
        <dbReference type="EC" id="2.7.1.156"/>
    </reaction>
</comment>
<dbReference type="PANTHER" id="PTHR34848:SF1">
    <property type="entry name" value="BIFUNCTIONAL ADENOSYLCOBALAMIN BIOSYNTHESIS PROTEIN COBU"/>
    <property type="match status" value="1"/>
</dbReference>
<dbReference type="InterPro" id="IPR003203">
    <property type="entry name" value="CobU/CobP"/>
</dbReference>
<accession>A0ABV4N0F8</accession>
<evidence type="ECO:0000313" key="16">
    <source>
        <dbReference type="Proteomes" id="UP001570071"/>
    </source>
</evidence>
<keyword evidence="12 14" id="KW-0067">ATP-binding</keyword>
<comment type="catalytic activity">
    <reaction evidence="1 14">
        <text>adenosylcob(III)inamide + ATP = adenosylcob(III)inamide phosphate + ADP + H(+)</text>
        <dbReference type="Rhea" id="RHEA:15769"/>
        <dbReference type="ChEBI" id="CHEBI:2480"/>
        <dbReference type="ChEBI" id="CHEBI:15378"/>
        <dbReference type="ChEBI" id="CHEBI:30616"/>
        <dbReference type="ChEBI" id="CHEBI:58502"/>
        <dbReference type="ChEBI" id="CHEBI:456216"/>
        <dbReference type="EC" id="2.7.1.156"/>
    </reaction>
</comment>
<comment type="pathway">
    <text evidence="5 14">Cofactor biosynthesis; adenosylcobalamin biosynthesis; adenosylcobalamin from cob(II)yrinate a,c-diamide: step 6/7.</text>
</comment>
<dbReference type="CDD" id="cd00544">
    <property type="entry name" value="CobU"/>
    <property type="match status" value="1"/>
</dbReference>
<keyword evidence="9 14" id="KW-0808">Transferase</keyword>
<keyword evidence="15" id="KW-0548">Nucleotidyltransferase</keyword>
<comment type="similarity">
    <text evidence="7 14">Belongs to the CobU/CobP family.</text>
</comment>
<evidence type="ECO:0000256" key="1">
    <source>
        <dbReference type="ARBA" id="ARBA00000312"/>
    </source>
</evidence>
<evidence type="ECO:0000256" key="3">
    <source>
        <dbReference type="ARBA" id="ARBA00001522"/>
    </source>
</evidence>
<proteinExistence type="inferred from homology"/>
<dbReference type="PANTHER" id="PTHR34848">
    <property type="match status" value="1"/>
</dbReference>
<evidence type="ECO:0000256" key="5">
    <source>
        <dbReference type="ARBA" id="ARBA00004692"/>
    </source>
</evidence>
<evidence type="ECO:0000256" key="7">
    <source>
        <dbReference type="ARBA" id="ARBA00007490"/>
    </source>
</evidence>
<dbReference type="Pfam" id="PF02283">
    <property type="entry name" value="CobU"/>
    <property type="match status" value="1"/>
</dbReference>
<keyword evidence="10 14" id="KW-0547">Nucleotide-binding</keyword>
<evidence type="ECO:0000256" key="11">
    <source>
        <dbReference type="ARBA" id="ARBA00022777"/>
    </source>
</evidence>
<evidence type="ECO:0000256" key="10">
    <source>
        <dbReference type="ARBA" id="ARBA00022741"/>
    </source>
</evidence>
<name>A0ABV4N0F8_9VIBR</name>
<protein>
    <recommendedName>
        <fullName evidence="14">Bifunctional adenosylcobalamin biosynthesis protein</fullName>
        <ecNumber evidence="14">2.7.1.156</ecNumber>
        <ecNumber evidence="14">2.7.7.62</ecNumber>
    </recommendedName>
</protein>
<dbReference type="NCBIfam" id="NF004469">
    <property type="entry name" value="PRK05800.1"/>
    <property type="match status" value="1"/>
</dbReference>
<dbReference type="InterPro" id="IPR027417">
    <property type="entry name" value="P-loop_NTPase"/>
</dbReference>
<evidence type="ECO:0000256" key="8">
    <source>
        <dbReference type="ARBA" id="ARBA00022573"/>
    </source>
</evidence>
<dbReference type="SUPFAM" id="SSF52540">
    <property type="entry name" value="P-loop containing nucleoside triphosphate hydrolases"/>
    <property type="match status" value="1"/>
</dbReference>
<evidence type="ECO:0000256" key="12">
    <source>
        <dbReference type="ARBA" id="ARBA00022840"/>
    </source>
</evidence>
<evidence type="ECO:0000256" key="6">
    <source>
        <dbReference type="ARBA" id="ARBA00005159"/>
    </source>
</evidence>
<dbReference type="PIRSF" id="PIRSF006135">
    <property type="entry name" value="CobU"/>
    <property type="match status" value="1"/>
</dbReference>
<dbReference type="RefSeq" id="WP_017630521.1">
    <property type="nucleotide sequence ID" value="NZ_JBFSSG010000044.1"/>
</dbReference>
<comment type="pathway">
    <text evidence="6 14">Cofactor biosynthesis; adenosylcobalamin biosynthesis; adenosylcobalamin from cob(II)yrinate a,c-diamide: step 5/7.</text>
</comment>
<comment type="function">
    <text evidence="4 14">Catalyzes ATP-dependent phosphorylation of adenosylcobinamide and addition of GMP to adenosylcobinamide phosphate.</text>
</comment>
<dbReference type="EC" id="2.7.1.156" evidence="14"/>
<dbReference type="Proteomes" id="UP001570071">
    <property type="component" value="Unassembled WGS sequence"/>
</dbReference>
<dbReference type="Gene3D" id="3.40.50.300">
    <property type="entry name" value="P-loop containing nucleotide triphosphate hydrolases"/>
    <property type="match status" value="1"/>
</dbReference>
<evidence type="ECO:0000256" key="13">
    <source>
        <dbReference type="ARBA" id="ARBA00023134"/>
    </source>
</evidence>
<dbReference type="EC" id="2.7.7.62" evidence="14"/>
<dbReference type="EMBL" id="JBFSSG010000044">
    <property type="protein sequence ID" value="MEZ8722803.1"/>
    <property type="molecule type" value="Genomic_DNA"/>
</dbReference>
<evidence type="ECO:0000256" key="9">
    <source>
        <dbReference type="ARBA" id="ARBA00022679"/>
    </source>
</evidence>
<dbReference type="GO" id="GO:0008820">
    <property type="term" value="F:cobinamide phosphate guanylyltransferase activity"/>
    <property type="evidence" value="ECO:0007669"/>
    <property type="project" value="UniProtKB-EC"/>
</dbReference>
<keyword evidence="11 14" id="KW-0418">Kinase</keyword>
<keyword evidence="13 14" id="KW-0342">GTP-binding</keyword>
<comment type="catalytic activity">
    <reaction evidence="2 14">
        <text>adenosylcob(III)inamide phosphate + GTP + H(+) = adenosylcob(III)inamide-GDP + diphosphate</text>
        <dbReference type="Rhea" id="RHEA:22712"/>
        <dbReference type="ChEBI" id="CHEBI:15378"/>
        <dbReference type="ChEBI" id="CHEBI:33019"/>
        <dbReference type="ChEBI" id="CHEBI:37565"/>
        <dbReference type="ChEBI" id="CHEBI:58502"/>
        <dbReference type="ChEBI" id="CHEBI:60487"/>
        <dbReference type="EC" id="2.7.7.62"/>
    </reaction>
</comment>
<evidence type="ECO:0000256" key="4">
    <source>
        <dbReference type="ARBA" id="ARBA00003889"/>
    </source>
</evidence>
<evidence type="ECO:0000256" key="14">
    <source>
        <dbReference type="PIRNR" id="PIRNR006135"/>
    </source>
</evidence>